<keyword evidence="1" id="KW-1133">Transmembrane helix</keyword>
<evidence type="ECO:0000256" key="2">
    <source>
        <dbReference type="SAM" id="SignalP"/>
    </source>
</evidence>
<evidence type="ECO:0008006" key="5">
    <source>
        <dbReference type="Google" id="ProtNLM"/>
    </source>
</evidence>
<feature type="signal peptide" evidence="2">
    <location>
        <begin position="1"/>
        <end position="25"/>
    </location>
</feature>
<keyword evidence="1" id="KW-0812">Transmembrane</keyword>
<feature type="chain" id="PRO_5047156578" description="Gram-positive cocci surface proteins LPxTG domain-containing protein" evidence="2">
    <location>
        <begin position="26"/>
        <end position="181"/>
    </location>
</feature>
<keyword evidence="4" id="KW-1185">Reference proteome</keyword>
<sequence>MIKKTLTAVGIAGFIVLAGASAANADYNSDVETTVGDPTLVPGQATVITATNVDGTTTFATSGPGVTENTLTSISFAAVAADTAVKEAGDDRTAEATFTAPTAGGTYTIAITDADGDSQSVTVTVAAASTGAAGGTGGSLPATGGDAVPAAAIWLGAGAVGLGGIAITAAVARRRAAANAE</sequence>
<organism evidence="3 4">
    <name type="scientific">Microbacterium invictum</name>
    <dbReference type="NCBI Taxonomy" id="515415"/>
    <lineage>
        <taxon>Bacteria</taxon>
        <taxon>Bacillati</taxon>
        <taxon>Actinomycetota</taxon>
        <taxon>Actinomycetes</taxon>
        <taxon>Micrococcales</taxon>
        <taxon>Microbacteriaceae</taxon>
        <taxon>Microbacterium</taxon>
    </lineage>
</organism>
<accession>A0ABZ0V844</accession>
<name>A0ABZ0V844_9MICO</name>
<keyword evidence="2" id="KW-0732">Signal</keyword>
<gene>
    <name evidence="3" type="ORF">T9R20_13970</name>
</gene>
<evidence type="ECO:0000313" key="3">
    <source>
        <dbReference type="EMBL" id="WQB69790.1"/>
    </source>
</evidence>
<dbReference type="Proteomes" id="UP001324533">
    <property type="component" value="Chromosome"/>
</dbReference>
<evidence type="ECO:0000313" key="4">
    <source>
        <dbReference type="Proteomes" id="UP001324533"/>
    </source>
</evidence>
<reference evidence="3 4" key="1">
    <citation type="submission" date="2023-06" db="EMBL/GenBank/DDBJ databases">
        <title>Rock-solubilizing bacteria, Microbacterium invictum, promotes re-establishment of vegetation in rocky wasteland by accelerating rock bio-weathering and reshaping soil bacterial community.</title>
        <authorList>
            <person name="Liu C."/>
        </authorList>
    </citation>
    <scope>NUCLEOTIDE SEQUENCE [LARGE SCALE GENOMIC DNA]</scope>
    <source>
        <strain evidence="3 4">X-18</strain>
    </source>
</reference>
<evidence type="ECO:0000256" key="1">
    <source>
        <dbReference type="SAM" id="Phobius"/>
    </source>
</evidence>
<dbReference type="EMBL" id="CP139779">
    <property type="protein sequence ID" value="WQB69790.1"/>
    <property type="molecule type" value="Genomic_DNA"/>
</dbReference>
<dbReference type="RefSeq" id="WP_322409915.1">
    <property type="nucleotide sequence ID" value="NZ_CP139779.1"/>
</dbReference>
<feature type="transmembrane region" description="Helical" evidence="1">
    <location>
        <begin position="151"/>
        <end position="172"/>
    </location>
</feature>
<keyword evidence="1" id="KW-0472">Membrane</keyword>
<protein>
    <recommendedName>
        <fullName evidence="5">Gram-positive cocci surface proteins LPxTG domain-containing protein</fullName>
    </recommendedName>
</protein>
<proteinExistence type="predicted"/>